<dbReference type="Pfam" id="PF01312">
    <property type="entry name" value="Bac_export_2"/>
    <property type="match status" value="1"/>
</dbReference>
<dbReference type="PRINTS" id="PR00950">
    <property type="entry name" value="TYPE3IMSPROT"/>
</dbReference>
<dbReference type="PANTHER" id="PTHR30531:SF12">
    <property type="entry name" value="FLAGELLAR BIOSYNTHETIC PROTEIN FLHB"/>
    <property type="match status" value="1"/>
</dbReference>
<dbReference type="GO" id="GO:0009306">
    <property type="term" value="P:protein secretion"/>
    <property type="evidence" value="ECO:0007669"/>
    <property type="project" value="InterPro"/>
</dbReference>
<dbReference type="InterPro" id="IPR006135">
    <property type="entry name" value="T3SS_substrate_exporter"/>
</dbReference>
<dbReference type="EMBL" id="UOGE01000062">
    <property type="protein sequence ID" value="VAX20907.1"/>
    <property type="molecule type" value="Genomic_DNA"/>
</dbReference>
<evidence type="ECO:0008006" key="2">
    <source>
        <dbReference type="Google" id="ProtNLM"/>
    </source>
</evidence>
<dbReference type="PANTHER" id="PTHR30531">
    <property type="entry name" value="FLAGELLAR BIOSYNTHETIC PROTEIN FLHB"/>
    <property type="match status" value="1"/>
</dbReference>
<sequence>MAKEKKKGRKKAVALKYKRLEQAAPSVVAKGGGQVAERIIKIARENGIPIKEDPDLLETLSRLDINQQIPPEQYHIIAEVLAWVYKVNQSYGKS</sequence>
<reference evidence="1" key="1">
    <citation type="submission" date="2018-06" db="EMBL/GenBank/DDBJ databases">
        <authorList>
            <person name="Zhirakovskaya E."/>
        </authorList>
    </citation>
    <scope>NUCLEOTIDE SEQUENCE</scope>
</reference>
<dbReference type="AlphaFoldDB" id="A0A3B1CW42"/>
<protein>
    <recommendedName>
        <fullName evidence="2">Flagellar biosynthesis protein FlhB</fullName>
    </recommendedName>
</protein>
<proteinExistence type="predicted"/>
<dbReference type="GO" id="GO:0005886">
    <property type="term" value="C:plasma membrane"/>
    <property type="evidence" value="ECO:0007669"/>
    <property type="project" value="TreeGrafter"/>
</dbReference>
<gene>
    <name evidence="1" type="ORF">MNBD_NITROSPINAE02-1467</name>
</gene>
<dbReference type="InterPro" id="IPR029025">
    <property type="entry name" value="T3SS_substrate_exporter_C"/>
</dbReference>
<organism evidence="1">
    <name type="scientific">hydrothermal vent metagenome</name>
    <dbReference type="NCBI Taxonomy" id="652676"/>
    <lineage>
        <taxon>unclassified sequences</taxon>
        <taxon>metagenomes</taxon>
        <taxon>ecological metagenomes</taxon>
    </lineage>
</organism>
<dbReference type="SUPFAM" id="SSF160544">
    <property type="entry name" value="EscU C-terminal domain-like"/>
    <property type="match status" value="1"/>
</dbReference>
<name>A0A3B1CW42_9ZZZZ</name>
<accession>A0A3B1CW42</accession>
<dbReference type="Gene3D" id="3.40.1690.10">
    <property type="entry name" value="secretion proteins EscU"/>
    <property type="match status" value="1"/>
</dbReference>
<evidence type="ECO:0000313" key="1">
    <source>
        <dbReference type="EMBL" id="VAX20907.1"/>
    </source>
</evidence>